<dbReference type="EMBL" id="QZDT01000006">
    <property type="protein sequence ID" value="NBJ92194.1"/>
    <property type="molecule type" value="Genomic_DNA"/>
</dbReference>
<keyword evidence="2" id="KW-1185">Reference proteome</keyword>
<comment type="caution">
    <text evidence="1">The sequence shown here is derived from an EMBL/GenBank/DDBJ whole genome shotgun (WGS) entry which is preliminary data.</text>
</comment>
<dbReference type="Proteomes" id="UP001154420">
    <property type="component" value="Unassembled WGS sequence"/>
</dbReference>
<protein>
    <submittedName>
        <fullName evidence="1">Uncharacterized protein</fullName>
    </submittedName>
</protein>
<dbReference type="AlphaFoldDB" id="A0A9X5BDT0"/>
<reference evidence="1" key="1">
    <citation type="submission" date="2018-09" db="EMBL/GenBank/DDBJ databases">
        <title>Murine metabolic-syndrome-specific gut microbial biobank.</title>
        <authorList>
            <person name="Liu C."/>
        </authorList>
    </citation>
    <scope>NUCLEOTIDE SEQUENCE</scope>
    <source>
        <strain evidence="1">D42-62</strain>
    </source>
</reference>
<gene>
    <name evidence="1" type="ORF">D5281_06205</name>
</gene>
<evidence type="ECO:0000313" key="2">
    <source>
        <dbReference type="Proteomes" id="UP001154420"/>
    </source>
</evidence>
<sequence>MYRQRKNPDSQKRGPLKRADGMYFTDITSLFRLCENDCLAALFYQEQRERFYKKDNKNQ</sequence>
<evidence type="ECO:0000313" key="1">
    <source>
        <dbReference type="EMBL" id="NBJ92194.1"/>
    </source>
</evidence>
<name>A0A9X5BDT0_9FIRM</name>
<accession>A0A9X5BDT0</accession>
<organism evidence="1 2">
    <name type="scientific">Parablautia muri</name>
    <dbReference type="NCBI Taxonomy" id="2320879"/>
    <lineage>
        <taxon>Bacteria</taxon>
        <taxon>Bacillati</taxon>
        <taxon>Bacillota</taxon>
        <taxon>Clostridia</taxon>
        <taxon>Lachnospirales</taxon>
        <taxon>Lachnospiraceae</taxon>
        <taxon>Parablautia</taxon>
    </lineage>
</organism>
<proteinExistence type="predicted"/>